<sequence>MKRLDIFKSEGGYRLALGIYNDSPVIDKSPWFETKEEAEKARREVIEEDEREAKIEQYIQDGNIEALENMDK</sequence>
<dbReference type="Proteomes" id="UP000238916">
    <property type="component" value="Unassembled WGS sequence"/>
</dbReference>
<accession>A0A2U3LGR2</accession>
<name>A0A2U3LGR2_9FIRM</name>
<dbReference type="EMBL" id="OMOF01000445">
    <property type="protein sequence ID" value="SPF51151.1"/>
    <property type="molecule type" value="Genomic_DNA"/>
</dbReference>
<evidence type="ECO:0000313" key="1">
    <source>
        <dbReference type="EMBL" id="SPF51151.1"/>
    </source>
</evidence>
<gene>
    <name evidence="1" type="ORF">SBF1_50035</name>
</gene>
<dbReference type="OrthoDB" id="10001098at2"/>
<evidence type="ECO:0000313" key="2">
    <source>
        <dbReference type="Proteomes" id="UP000238916"/>
    </source>
</evidence>
<protein>
    <submittedName>
        <fullName evidence="1">Uncharacterized protein</fullName>
    </submittedName>
</protein>
<organism evidence="1 2">
    <name type="scientific">Candidatus Desulfosporosinus infrequens</name>
    <dbReference type="NCBI Taxonomy" id="2043169"/>
    <lineage>
        <taxon>Bacteria</taxon>
        <taxon>Bacillati</taxon>
        <taxon>Bacillota</taxon>
        <taxon>Clostridia</taxon>
        <taxon>Eubacteriales</taxon>
        <taxon>Desulfitobacteriaceae</taxon>
        <taxon>Desulfosporosinus</taxon>
    </lineage>
</organism>
<proteinExistence type="predicted"/>
<reference evidence="2" key="1">
    <citation type="submission" date="2018-02" db="EMBL/GenBank/DDBJ databases">
        <authorList>
            <person name="Hausmann B."/>
        </authorList>
    </citation>
    <scope>NUCLEOTIDE SEQUENCE [LARGE SCALE GENOMIC DNA]</scope>
    <source>
        <strain evidence="2">Peat soil MAG SbF1</strain>
    </source>
</reference>
<dbReference type="AlphaFoldDB" id="A0A2U3LGR2"/>